<feature type="domain" description="Signal transduction histidine kinase internal region" evidence="2">
    <location>
        <begin position="157"/>
        <end position="235"/>
    </location>
</feature>
<reference evidence="3 4" key="1">
    <citation type="submission" date="2016-11" db="EMBL/GenBank/DDBJ databases">
        <title>Whole Genome Sequencing of Mucilaginibacter polytrichastri RG4-7(T) isolated from the moss sample.</title>
        <authorList>
            <person name="Li Y."/>
        </authorList>
    </citation>
    <scope>NUCLEOTIDE SEQUENCE [LARGE SCALE GENOMIC DNA]</scope>
    <source>
        <strain evidence="3 4">RG4-7</strain>
    </source>
</reference>
<keyword evidence="1" id="KW-0812">Transmembrane</keyword>
<dbReference type="SUPFAM" id="SSF55874">
    <property type="entry name" value="ATPase domain of HSP90 chaperone/DNA topoisomerase II/histidine kinase"/>
    <property type="match status" value="1"/>
</dbReference>
<dbReference type="InterPro" id="IPR036890">
    <property type="entry name" value="HATPase_C_sf"/>
</dbReference>
<dbReference type="InterPro" id="IPR010559">
    <property type="entry name" value="Sig_transdc_His_kin_internal"/>
</dbReference>
<feature type="transmembrane region" description="Helical" evidence="1">
    <location>
        <begin position="71"/>
        <end position="92"/>
    </location>
</feature>
<feature type="transmembrane region" description="Helical" evidence="1">
    <location>
        <begin position="12"/>
        <end position="31"/>
    </location>
</feature>
<gene>
    <name evidence="3" type="ORF">RG47T_0010</name>
</gene>
<comment type="caution">
    <text evidence="3">The sequence shown here is derived from an EMBL/GenBank/DDBJ whole genome shotgun (WGS) entry which is preliminary data.</text>
</comment>
<dbReference type="GO" id="GO:0016020">
    <property type="term" value="C:membrane"/>
    <property type="evidence" value="ECO:0007669"/>
    <property type="project" value="InterPro"/>
</dbReference>
<evidence type="ECO:0000256" key="1">
    <source>
        <dbReference type="SAM" id="Phobius"/>
    </source>
</evidence>
<accession>A0A1Q5ZSC6</accession>
<protein>
    <recommendedName>
        <fullName evidence="2">Signal transduction histidine kinase internal region domain-containing protein</fullName>
    </recommendedName>
</protein>
<dbReference type="PANTHER" id="PTHR34220:SF7">
    <property type="entry name" value="SENSOR HISTIDINE KINASE YPDA"/>
    <property type="match status" value="1"/>
</dbReference>
<keyword evidence="1" id="KW-1133">Transmembrane helix</keyword>
<dbReference type="OrthoDB" id="9792992at2"/>
<evidence type="ECO:0000313" key="4">
    <source>
        <dbReference type="Proteomes" id="UP000186720"/>
    </source>
</evidence>
<evidence type="ECO:0000259" key="2">
    <source>
        <dbReference type="Pfam" id="PF06580"/>
    </source>
</evidence>
<dbReference type="Pfam" id="PF06580">
    <property type="entry name" value="His_kinase"/>
    <property type="match status" value="1"/>
</dbReference>
<sequence>MENKINRQRLYLHALFVLLIFTNQSIFSAIYAKNYQFSWAKDYQPMLILFYLLVVSYTYFIAFIILNLKSLWVRFAGIIVAFLLFPPLRFLVDQRISDWLFGVTDYPKNQTFGFIFHDNLFFSFIVILLGVFLKFMDDWFIHDRIKSTLEKQNLRLELDFLKSQVNPHFLFNTLNNIQSFIVQDNKDKSIELIGRLSEFMRFALYECDEEYIDLDKEIDMLTDYVELERVRCDDRVSISFTATGDFDDLQIPPLLLMPFVENAFKHGADNQLDKSWINIAITQNNNKLQLNVSNNFVADNSAEKAGGIGLQNVTKRLIHYFPGRYSLLATANGETFEADLSITL</sequence>
<feature type="transmembrane region" description="Helical" evidence="1">
    <location>
        <begin position="112"/>
        <end position="136"/>
    </location>
</feature>
<dbReference type="InterPro" id="IPR050640">
    <property type="entry name" value="Bact_2-comp_sensor_kinase"/>
</dbReference>
<dbReference type="Gene3D" id="3.30.565.10">
    <property type="entry name" value="Histidine kinase-like ATPase, C-terminal domain"/>
    <property type="match status" value="1"/>
</dbReference>
<organism evidence="3 4">
    <name type="scientific">Mucilaginibacter polytrichastri</name>
    <dbReference type="NCBI Taxonomy" id="1302689"/>
    <lineage>
        <taxon>Bacteria</taxon>
        <taxon>Pseudomonadati</taxon>
        <taxon>Bacteroidota</taxon>
        <taxon>Sphingobacteriia</taxon>
        <taxon>Sphingobacteriales</taxon>
        <taxon>Sphingobacteriaceae</taxon>
        <taxon>Mucilaginibacter</taxon>
    </lineage>
</organism>
<name>A0A1Q5ZSC6_9SPHI</name>
<dbReference type="STRING" id="1302689.RG47T_0010"/>
<keyword evidence="4" id="KW-1185">Reference proteome</keyword>
<keyword evidence="1" id="KW-0472">Membrane</keyword>
<dbReference type="PANTHER" id="PTHR34220">
    <property type="entry name" value="SENSOR HISTIDINE KINASE YPDA"/>
    <property type="match status" value="1"/>
</dbReference>
<feature type="transmembrane region" description="Helical" evidence="1">
    <location>
        <begin position="43"/>
        <end position="66"/>
    </location>
</feature>
<dbReference type="EMBL" id="MPPL01000001">
    <property type="protein sequence ID" value="OKS84578.1"/>
    <property type="molecule type" value="Genomic_DNA"/>
</dbReference>
<proteinExistence type="predicted"/>
<dbReference type="GO" id="GO:0000155">
    <property type="term" value="F:phosphorelay sensor kinase activity"/>
    <property type="evidence" value="ECO:0007669"/>
    <property type="project" value="InterPro"/>
</dbReference>
<dbReference type="AlphaFoldDB" id="A0A1Q5ZSC6"/>
<dbReference type="RefSeq" id="WP_074487293.1">
    <property type="nucleotide sequence ID" value="NZ_FPAM01000008.1"/>
</dbReference>
<dbReference type="Proteomes" id="UP000186720">
    <property type="component" value="Unassembled WGS sequence"/>
</dbReference>
<evidence type="ECO:0000313" key="3">
    <source>
        <dbReference type="EMBL" id="OKS84578.1"/>
    </source>
</evidence>